<dbReference type="EMBL" id="CM032186">
    <property type="protein sequence ID" value="KAG7091267.1"/>
    <property type="molecule type" value="Genomic_DNA"/>
</dbReference>
<evidence type="ECO:0000313" key="1">
    <source>
        <dbReference type="EMBL" id="KAG7091267.1"/>
    </source>
</evidence>
<proteinExistence type="predicted"/>
<accession>A0A9P7RXJ7</accession>
<dbReference type="OrthoDB" id="4250793at2759"/>
<name>A0A9P7RXJ7_9AGAR</name>
<protein>
    <submittedName>
        <fullName evidence="1">Uncharacterized protein</fullName>
    </submittedName>
</protein>
<dbReference type="Proteomes" id="UP001049176">
    <property type="component" value="Chromosome 6"/>
</dbReference>
<dbReference type="GeneID" id="66079393"/>
<dbReference type="RefSeq" id="XP_043007737.1">
    <property type="nucleotide sequence ID" value="XM_043155272.1"/>
</dbReference>
<organism evidence="1 2">
    <name type="scientific">Marasmius oreades</name>
    <name type="common">fairy-ring Marasmius</name>
    <dbReference type="NCBI Taxonomy" id="181124"/>
    <lineage>
        <taxon>Eukaryota</taxon>
        <taxon>Fungi</taxon>
        <taxon>Dikarya</taxon>
        <taxon>Basidiomycota</taxon>
        <taxon>Agaricomycotina</taxon>
        <taxon>Agaricomycetes</taxon>
        <taxon>Agaricomycetidae</taxon>
        <taxon>Agaricales</taxon>
        <taxon>Marasmiineae</taxon>
        <taxon>Marasmiaceae</taxon>
        <taxon>Marasmius</taxon>
    </lineage>
</organism>
<sequence>MQGIQVKKWVKSPYIIVTRNDPEARQIKIGGVEYTVPSIIMASEGPANQTDDVTYYSGSEALRGFQSDPGATDRLAVVADISTFPLNKSLPNDYQFSFFTLGTDAYNVSLDGGYFMFINSNLFCEKMSHLPRPFSADNPITVAAYGARCNISTWGSRNYPEVNDNWKWDITAYLRGMNAGGSFDESTFREPQYQIFRTISHTLCTLVGGDPLLAQPINEGNYSYKGLENWFTSAASRPTLTSLGMTELWAVLQELNDSEIQEFADSVEAAFKSIVEQLEENRVTSLVILECDSGVAEFGLSTPGAIIGVGGPLPRFDPTTQNVIGLSETKVRVGEAGQKNRDHSAAFYIVNDGTPIDISVSRDVGIARVTINGVGFFKLS</sequence>
<dbReference type="KEGG" id="more:E1B28_010317"/>
<evidence type="ECO:0000313" key="2">
    <source>
        <dbReference type="Proteomes" id="UP001049176"/>
    </source>
</evidence>
<comment type="caution">
    <text evidence="1">The sequence shown here is derived from an EMBL/GenBank/DDBJ whole genome shotgun (WGS) entry which is preliminary data.</text>
</comment>
<dbReference type="AlphaFoldDB" id="A0A9P7RXJ7"/>
<reference evidence="1" key="1">
    <citation type="journal article" date="2021" name="Genome Biol. Evol.">
        <title>The assembled and annotated genome of the fairy-ring fungus Marasmius oreades.</title>
        <authorList>
            <person name="Hiltunen M."/>
            <person name="Ament-Velasquez S.L."/>
            <person name="Johannesson H."/>
        </authorList>
    </citation>
    <scope>NUCLEOTIDE SEQUENCE</scope>
    <source>
        <strain evidence="1">03SP1</strain>
    </source>
</reference>
<keyword evidence="2" id="KW-1185">Reference proteome</keyword>
<gene>
    <name evidence="1" type="ORF">E1B28_010317</name>
</gene>